<reference evidence="2" key="1">
    <citation type="submission" date="2016-11" db="UniProtKB">
        <authorList>
            <consortium name="WormBaseParasite"/>
        </authorList>
    </citation>
    <scope>IDENTIFICATION</scope>
</reference>
<dbReference type="WBParaSite" id="L893_g32988.t1">
    <property type="protein sequence ID" value="L893_g32988.t1"/>
    <property type="gene ID" value="L893_g32988"/>
</dbReference>
<dbReference type="Proteomes" id="UP000095287">
    <property type="component" value="Unplaced"/>
</dbReference>
<dbReference type="AlphaFoldDB" id="A0A1I8A667"/>
<sequence>MDGVPFLFCEDACATLFNKTLPSLGGLSGYYGDLALSTYRNQLAYVVSVEDGVEKEGVMQYKCSSQELHTPEEIAAVPKNKEDTIVDGPKSNP</sequence>
<accession>A0A1I8A667</accession>
<evidence type="ECO:0000313" key="2">
    <source>
        <dbReference type="WBParaSite" id="L893_g32988.t1"/>
    </source>
</evidence>
<protein>
    <submittedName>
        <fullName evidence="2">YHS domain-containing protein</fullName>
    </submittedName>
</protein>
<keyword evidence="1" id="KW-1185">Reference proteome</keyword>
<proteinExistence type="predicted"/>
<evidence type="ECO:0000313" key="1">
    <source>
        <dbReference type="Proteomes" id="UP000095287"/>
    </source>
</evidence>
<name>A0A1I8A667_9BILA</name>
<organism evidence="1 2">
    <name type="scientific">Steinernema glaseri</name>
    <dbReference type="NCBI Taxonomy" id="37863"/>
    <lineage>
        <taxon>Eukaryota</taxon>
        <taxon>Metazoa</taxon>
        <taxon>Ecdysozoa</taxon>
        <taxon>Nematoda</taxon>
        <taxon>Chromadorea</taxon>
        <taxon>Rhabditida</taxon>
        <taxon>Tylenchina</taxon>
        <taxon>Panagrolaimomorpha</taxon>
        <taxon>Strongyloidoidea</taxon>
        <taxon>Steinernematidae</taxon>
        <taxon>Steinernema</taxon>
    </lineage>
</organism>